<protein>
    <recommendedName>
        <fullName evidence="11">Retroviral polymerase SH3-like domain-containing protein</fullName>
    </recommendedName>
</protein>
<keyword evidence="1" id="KW-0540">Nuclease</keyword>
<feature type="compositionally biased region" description="Basic and acidic residues" evidence="10">
    <location>
        <begin position="134"/>
        <end position="145"/>
    </location>
</feature>
<keyword evidence="9" id="KW-0233">DNA recombination</keyword>
<evidence type="ECO:0000256" key="9">
    <source>
        <dbReference type="ARBA" id="ARBA00023172"/>
    </source>
</evidence>
<reference evidence="13" key="2">
    <citation type="submission" date="2019-10" db="EMBL/GenBank/DDBJ databases">
        <title>A de novo genome assembly of a pear dwarfing rootstock.</title>
        <authorList>
            <person name="Wang F."/>
            <person name="Wang J."/>
            <person name="Li S."/>
            <person name="Zhang Y."/>
            <person name="Fang M."/>
            <person name="Ma L."/>
            <person name="Zhao Y."/>
            <person name="Jiang S."/>
        </authorList>
    </citation>
    <scope>NUCLEOTIDE SEQUENCE [LARGE SCALE GENOMIC DNA]</scope>
</reference>
<evidence type="ECO:0000256" key="6">
    <source>
        <dbReference type="ARBA" id="ARBA00022908"/>
    </source>
</evidence>
<keyword evidence="2" id="KW-0479">Metal-binding</keyword>
<evidence type="ECO:0000256" key="4">
    <source>
        <dbReference type="ARBA" id="ARBA00022801"/>
    </source>
</evidence>
<dbReference type="GO" id="GO:0004519">
    <property type="term" value="F:endonuclease activity"/>
    <property type="evidence" value="ECO:0007669"/>
    <property type="project" value="UniProtKB-KW"/>
</dbReference>
<reference evidence="12 13" key="3">
    <citation type="submission" date="2019-11" db="EMBL/GenBank/DDBJ databases">
        <title>A de novo genome assembly of a pear dwarfing rootstock.</title>
        <authorList>
            <person name="Wang F."/>
            <person name="Wang J."/>
            <person name="Li S."/>
            <person name="Zhang Y."/>
            <person name="Fang M."/>
            <person name="Ma L."/>
            <person name="Zhao Y."/>
            <person name="Jiang S."/>
        </authorList>
    </citation>
    <scope>NUCLEOTIDE SEQUENCE [LARGE SCALE GENOMIC DNA]</scope>
    <source>
        <strain evidence="12">S2</strain>
        <tissue evidence="12">Leaf</tissue>
    </source>
</reference>
<name>A0A5N5HCC2_9ROSA</name>
<keyword evidence="8" id="KW-0548">Nucleotidyltransferase</keyword>
<keyword evidence="4" id="KW-0378">Hydrolase</keyword>
<dbReference type="GO" id="GO:0003887">
    <property type="term" value="F:DNA-directed DNA polymerase activity"/>
    <property type="evidence" value="ECO:0007669"/>
    <property type="project" value="UniProtKB-KW"/>
</dbReference>
<evidence type="ECO:0000256" key="7">
    <source>
        <dbReference type="ARBA" id="ARBA00022918"/>
    </source>
</evidence>
<evidence type="ECO:0000256" key="2">
    <source>
        <dbReference type="ARBA" id="ARBA00022723"/>
    </source>
</evidence>
<dbReference type="GO" id="GO:0016787">
    <property type="term" value="F:hydrolase activity"/>
    <property type="evidence" value="ECO:0007669"/>
    <property type="project" value="UniProtKB-KW"/>
</dbReference>
<evidence type="ECO:0000313" key="13">
    <source>
        <dbReference type="Proteomes" id="UP000327157"/>
    </source>
</evidence>
<dbReference type="InterPro" id="IPR057670">
    <property type="entry name" value="SH3_retrovirus"/>
</dbReference>
<feature type="domain" description="Retroviral polymerase SH3-like" evidence="11">
    <location>
        <begin position="44"/>
        <end position="95"/>
    </location>
</feature>
<comment type="caution">
    <text evidence="12">The sequence shown here is derived from an EMBL/GenBank/DDBJ whole genome shotgun (WGS) entry which is preliminary data.</text>
</comment>
<dbReference type="InterPro" id="IPR012337">
    <property type="entry name" value="RNaseH-like_sf"/>
</dbReference>
<gene>
    <name evidence="12" type="ORF">D8674_017175</name>
</gene>
<feature type="region of interest" description="Disordered" evidence="10">
    <location>
        <begin position="126"/>
        <end position="145"/>
    </location>
</feature>
<evidence type="ECO:0000313" key="12">
    <source>
        <dbReference type="EMBL" id="KAB2625515.1"/>
    </source>
</evidence>
<accession>A0A5N5HCC2</accession>
<keyword evidence="6" id="KW-0229">DNA integration</keyword>
<dbReference type="Gene3D" id="3.30.420.10">
    <property type="entry name" value="Ribonuclease H-like superfamily/Ribonuclease H"/>
    <property type="match status" value="1"/>
</dbReference>
<dbReference type="GO" id="GO:0006310">
    <property type="term" value="P:DNA recombination"/>
    <property type="evidence" value="ECO:0007669"/>
    <property type="project" value="UniProtKB-KW"/>
</dbReference>
<evidence type="ECO:0000259" key="11">
    <source>
        <dbReference type="Pfam" id="PF25597"/>
    </source>
</evidence>
<dbReference type="PANTHER" id="PTHR42648:SF11">
    <property type="entry name" value="TRANSPOSON TY4-P GAG-POL POLYPROTEIN"/>
    <property type="match status" value="1"/>
</dbReference>
<dbReference type="GO" id="GO:0003964">
    <property type="term" value="F:RNA-directed DNA polymerase activity"/>
    <property type="evidence" value="ECO:0007669"/>
    <property type="project" value="UniProtKB-KW"/>
</dbReference>
<evidence type="ECO:0000256" key="1">
    <source>
        <dbReference type="ARBA" id="ARBA00022722"/>
    </source>
</evidence>
<dbReference type="GO" id="GO:0003676">
    <property type="term" value="F:nucleic acid binding"/>
    <property type="evidence" value="ECO:0007669"/>
    <property type="project" value="InterPro"/>
</dbReference>
<evidence type="ECO:0000256" key="3">
    <source>
        <dbReference type="ARBA" id="ARBA00022759"/>
    </source>
</evidence>
<organism evidence="12 13">
    <name type="scientific">Pyrus ussuriensis x Pyrus communis</name>
    <dbReference type="NCBI Taxonomy" id="2448454"/>
    <lineage>
        <taxon>Eukaryota</taxon>
        <taxon>Viridiplantae</taxon>
        <taxon>Streptophyta</taxon>
        <taxon>Embryophyta</taxon>
        <taxon>Tracheophyta</taxon>
        <taxon>Spermatophyta</taxon>
        <taxon>Magnoliopsida</taxon>
        <taxon>eudicotyledons</taxon>
        <taxon>Gunneridae</taxon>
        <taxon>Pentapetalae</taxon>
        <taxon>rosids</taxon>
        <taxon>fabids</taxon>
        <taxon>Rosales</taxon>
        <taxon>Rosaceae</taxon>
        <taxon>Amygdaloideae</taxon>
        <taxon>Maleae</taxon>
        <taxon>Pyrus</taxon>
    </lineage>
</organism>
<keyword evidence="8" id="KW-0808">Transferase</keyword>
<dbReference type="CDD" id="cd09272">
    <property type="entry name" value="RNase_HI_RT_Ty1"/>
    <property type="match status" value="1"/>
</dbReference>
<dbReference type="GO" id="GO:0015074">
    <property type="term" value="P:DNA integration"/>
    <property type="evidence" value="ECO:0007669"/>
    <property type="project" value="UniProtKB-KW"/>
</dbReference>
<dbReference type="SUPFAM" id="SSF53098">
    <property type="entry name" value="Ribonuclease H-like"/>
    <property type="match status" value="1"/>
</dbReference>
<evidence type="ECO:0000256" key="5">
    <source>
        <dbReference type="ARBA" id="ARBA00022842"/>
    </source>
</evidence>
<dbReference type="InterPro" id="IPR039537">
    <property type="entry name" value="Retrotran_Ty1/copia-like"/>
</dbReference>
<proteinExistence type="predicted"/>
<keyword evidence="5" id="KW-0460">Magnesium</keyword>
<dbReference type="AlphaFoldDB" id="A0A5N5HCC2"/>
<reference evidence="12 13" key="1">
    <citation type="submission" date="2019-09" db="EMBL/GenBank/DDBJ databases">
        <authorList>
            <person name="Ou C."/>
        </authorList>
    </citation>
    <scope>NUCLEOTIDE SEQUENCE [LARGE SCALE GENOMIC DNA]</scope>
    <source>
        <strain evidence="12">S2</strain>
        <tissue evidence="12">Leaf</tissue>
    </source>
</reference>
<dbReference type="Pfam" id="PF25597">
    <property type="entry name" value="SH3_retrovirus"/>
    <property type="match status" value="1"/>
</dbReference>
<keyword evidence="13" id="KW-1185">Reference proteome</keyword>
<keyword evidence="7" id="KW-0695">RNA-directed DNA polymerase</keyword>
<dbReference type="Proteomes" id="UP000327157">
    <property type="component" value="Chromosome 16"/>
</dbReference>
<dbReference type="OrthoDB" id="1306064at2759"/>
<keyword evidence="3" id="KW-0255">Endonuclease</keyword>
<sequence>MAYTPQQNGVSERKNRTVVEMAKSMLHEKGLPYMFWAEAVNTAVHKLEENSHKCIFVGYGASEKGYRLFDPISRKIVLSRDVIFDEGASWNWNCNEDTGITFPVSNDHQDANENCEIGENSHSEEYTVSQSENMFDRSQAHDDTPKKWRSINEIMAQCNMCVIEPENYDDAAKDESWRSAMKAELDMIEKNNTWQLVERPYNKPVIEVEYASAAEATSQAKWLRFVLEDFGEEQVEGTQIMCDNTSAIAMAKNPVFHQKTKHINRKFHFIREAIQAKEIKLVQDRGADCRYPY</sequence>
<evidence type="ECO:0000256" key="8">
    <source>
        <dbReference type="ARBA" id="ARBA00022932"/>
    </source>
</evidence>
<keyword evidence="8" id="KW-0239">DNA-directed DNA polymerase</keyword>
<dbReference type="EMBL" id="SMOL01000160">
    <property type="protein sequence ID" value="KAB2625515.1"/>
    <property type="molecule type" value="Genomic_DNA"/>
</dbReference>
<dbReference type="InterPro" id="IPR036397">
    <property type="entry name" value="RNaseH_sf"/>
</dbReference>
<dbReference type="GO" id="GO:0046872">
    <property type="term" value="F:metal ion binding"/>
    <property type="evidence" value="ECO:0007669"/>
    <property type="project" value="UniProtKB-KW"/>
</dbReference>
<dbReference type="PANTHER" id="PTHR42648">
    <property type="entry name" value="TRANSPOSASE, PUTATIVE-RELATED"/>
    <property type="match status" value="1"/>
</dbReference>
<evidence type="ECO:0000256" key="10">
    <source>
        <dbReference type="SAM" id="MobiDB-lite"/>
    </source>
</evidence>